<keyword evidence="1 10" id="KW-0963">Cytoplasm</keyword>
<comment type="cofactor">
    <cofactor evidence="10">
        <name>Zn(2+)</name>
        <dbReference type="ChEBI" id="CHEBI:29105"/>
    </cofactor>
    <text evidence="10">Binds 1 zinc ion per subunit.</text>
</comment>
<dbReference type="GO" id="GO:0005737">
    <property type="term" value="C:cytoplasm"/>
    <property type="evidence" value="ECO:0007669"/>
    <property type="project" value="UniProtKB-SubCell"/>
</dbReference>
<dbReference type="InterPro" id="IPR010914">
    <property type="entry name" value="RsgA_GTPase_dom"/>
</dbReference>
<dbReference type="Proteomes" id="UP000009080">
    <property type="component" value="Chromosome"/>
</dbReference>
<dbReference type="SUPFAM" id="SSF52540">
    <property type="entry name" value="P-loop containing nucleoside triphosphate hydrolases"/>
    <property type="match status" value="1"/>
</dbReference>
<dbReference type="HOGENOM" id="CLU_033617_0_1_6"/>
<keyword evidence="2 10" id="KW-0690">Ribosome biogenesis</keyword>
<dbReference type="Gene3D" id="1.10.40.50">
    <property type="entry name" value="Probable gtpase engc, domain 3"/>
    <property type="match status" value="1"/>
</dbReference>
<evidence type="ECO:0000256" key="6">
    <source>
        <dbReference type="ARBA" id="ARBA00022801"/>
    </source>
</evidence>
<accession>C5BLQ5</accession>
<protein>
    <recommendedName>
        <fullName evidence="10">Small ribosomal subunit biogenesis GTPase RsgA</fullName>
        <ecNumber evidence="10">3.6.1.-</ecNumber>
    </recommendedName>
</protein>
<keyword evidence="8 10" id="KW-0694">RNA-binding</keyword>
<evidence type="ECO:0000256" key="2">
    <source>
        <dbReference type="ARBA" id="ARBA00022517"/>
    </source>
</evidence>
<feature type="domain" description="CP-type G" evidence="12">
    <location>
        <begin position="136"/>
        <end position="293"/>
    </location>
</feature>
<evidence type="ECO:0000256" key="7">
    <source>
        <dbReference type="ARBA" id="ARBA00022833"/>
    </source>
</evidence>
<dbReference type="STRING" id="377629.TERTU_2565"/>
<keyword evidence="5 10" id="KW-0547">Nucleotide-binding</keyword>
<dbReference type="eggNOG" id="COG1162">
    <property type="taxonomic scope" value="Bacteria"/>
</dbReference>
<organism evidence="13 14">
    <name type="scientific">Teredinibacter turnerae (strain ATCC 39867 / T7901)</name>
    <dbReference type="NCBI Taxonomy" id="377629"/>
    <lineage>
        <taxon>Bacteria</taxon>
        <taxon>Pseudomonadati</taxon>
        <taxon>Pseudomonadota</taxon>
        <taxon>Gammaproteobacteria</taxon>
        <taxon>Cellvibrionales</taxon>
        <taxon>Cellvibrionaceae</taxon>
        <taxon>Teredinibacter</taxon>
    </lineage>
</organism>
<dbReference type="NCBIfam" id="TIGR00157">
    <property type="entry name" value="ribosome small subunit-dependent GTPase A"/>
    <property type="match status" value="1"/>
</dbReference>
<evidence type="ECO:0000256" key="1">
    <source>
        <dbReference type="ARBA" id="ARBA00022490"/>
    </source>
</evidence>
<evidence type="ECO:0000256" key="10">
    <source>
        <dbReference type="HAMAP-Rule" id="MF_01820"/>
    </source>
</evidence>
<name>C5BLQ5_TERTT</name>
<dbReference type="PROSITE" id="PS51721">
    <property type="entry name" value="G_CP"/>
    <property type="match status" value="1"/>
</dbReference>
<evidence type="ECO:0000256" key="4">
    <source>
        <dbReference type="ARBA" id="ARBA00022730"/>
    </source>
</evidence>
<dbReference type="GO" id="GO:0003924">
    <property type="term" value="F:GTPase activity"/>
    <property type="evidence" value="ECO:0007669"/>
    <property type="project" value="UniProtKB-UniRule"/>
</dbReference>
<comment type="subunit">
    <text evidence="10">Monomer. Associates with 30S ribosomal subunit, binds 16S rRNA.</text>
</comment>
<dbReference type="CDD" id="cd01854">
    <property type="entry name" value="YjeQ_EngC"/>
    <property type="match status" value="1"/>
</dbReference>
<sequence length="392" mass="43209">MPDVFKRWLYKRWLALIARTITLCNSLVSALFPCVVNAMNDVLIKLGFVPFFAQQLADPVVLESRLGRVISVQRSVAMVACGDQRRNVELTLNLQQAEPVDRPTVGDWVILDETHTRIEQVLERKSLFKRIGSGNTTQFQPIAANIDVVFIVSSCNDEFKESRLERYLALCDEAGAIPVIILTKVDLLDDAGGYIERARSVQSGVAVEVVNALDPSTLDGVKGWIEGNSTIALVGSSGVGKSTLLNALAEETLAATGSIREDDKKGRHTTTHRELYFLASGGLIIDVPGMRELRVADVDDALGHVFEDIEELSEKCRFIDCKHMNEPGCAVLAAIEEGRLSGRRLASYQKLVRENEFATSTLAEKRAKDRSFGKMVKGGKLHKEKTGRRGPL</sequence>
<dbReference type="PROSITE" id="PS50936">
    <property type="entry name" value="ENGC_GTPASE"/>
    <property type="match status" value="1"/>
</dbReference>
<dbReference type="PANTHER" id="PTHR32120:SF10">
    <property type="entry name" value="SMALL RIBOSOMAL SUBUNIT BIOGENESIS GTPASE RSGA"/>
    <property type="match status" value="1"/>
</dbReference>
<keyword evidence="7 10" id="KW-0862">Zinc</keyword>
<evidence type="ECO:0000256" key="3">
    <source>
        <dbReference type="ARBA" id="ARBA00022723"/>
    </source>
</evidence>
<dbReference type="Pfam" id="PF03193">
    <property type="entry name" value="RsgA_GTPase"/>
    <property type="match status" value="1"/>
</dbReference>
<dbReference type="HAMAP" id="MF_01820">
    <property type="entry name" value="GTPase_RsgA"/>
    <property type="match status" value="1"/>
</dbReference>
<comment type="subcellular location">
    <subcellularLocation>
        <location evidence="10">Cytoplasm</location>
    </subcellularLocation>
</comment>
<feature type="binding site" evidence="10">
    <location>
        <position position="316"/>
    </location>
    <ligand>
        <name>Zn(2+)</name>
        <dbReference type="ChEBI" id="CHEBI:29105"/>
    </ligand>
</feature>
<gene>
    <name evidence="10" type="primary">rsgA</name>
    <name evidence="13" type="ordered locus">TERTU_2565</name>
</gene>
<feature type="binding site" evidence="10">
    <location>
        <position position="323"/>
    </location>
    <ligand>
        <name>Zn(2+)</name>
        <dbReference type="ChEBI" id="CHEBI:29105"/>
    </ligand>
</feature>
<keyword evidence="4 10" id="KW-0699">rRNA-binding</keyword>
<dbReference type="KEGG" id="ttu:TERTU_2565"/>
<dbReference type="GO" id="GO:0019843">
    <property type="term" value="F:rRNA binding"/>
    <property type="evidence" value="ECO:0007669"/>
    <property type="project" value="UniProtKB-KW"/>
</dbReference>
<dbReference type="AlphaFoldDB" id="C5BLQ5"/>
<evidence type="ECO:0000259" key="12">
    <source>
        <dbReference type="PROSITE" id="PS51721"/>
    </source>
</evidence>
<dbReference type="GO" id="GO:0042274">
    <property type="term" value="P:ribosomal small subunit biogenesis"/>
    <property type="evidence" value="ECO:0007669"/>
    <property type="project" value="UniProtKB-UniRule"/>
</dbReference>
<dbReference type="EMBL" id="CP001614">
    <property type="protein sequence ID" value="ACR11715.1"/>
    <property type="molecule type" value="Genomic_DNA"/>
</dbReference>
<dbReference type="GO" id="GO:0005525">
    <property type="term" value="F:GTP binding"/>
    <property type="evidence" value="ECO:0007669"/>
    <property type="project" value="UniProtKB-UniRule"/>
</dbReference>
<feature type="binding site" evidence="10">
    <location>
        <position position="321"/>
    </location>
    <ligand>
        <name>Zn(2+)</name>
        <dbReference type="ChEBI" id="CHEBI:29105"/>
    </ligand>
</feature>
<evidence type="ECO:0000259" key="11">
    <source>
        <dbReference type="PROSITE" id="PS50936"/>
    </source>
</evidence>
<feature type="binding site" evidence="10">
    <location>
        <position position="329"/>
    </location>
    <ligand>
        <name>Zn(2+)</name>
        <dbReference type="ChEBI" id="CHEBI:29105"/>
    </ligand>
</feature>
<dbReference type="EC" id="3.6.1.-" evidence="10"/>
<keyword evidence="9 10" id="KW-0342">GTP-binding</keyword>
<proteinExistence type="inferred from homology"/>
<dbReference type="InterPro" id="IPR027417">
    <property type="entry name" value="P-loop_NTPase"/>
</dbReference>
<evidence type="ECO:0000256" key="8">
    <source>
        <dbReference type="ARBA" id="ARBA00022884"/>
    </source>
</evidence>
<dbReference type="Gene3D" id="3.40.50.300">
    <property type="entry name" value="P-loop containing nucleotide triphosphate hydrolases"/>
    <property type="match status" value="1"/>
</dbReference>
<keyword evidence="6 10" id="KW-0378">Hydrolase</keyword>
<dbReference type="GO" id="GO:0046872">
    <property type="term" value="F:metal ion binding"/>
    <property type="evidence" value="ECO:0007669"/>
    <property type="project" value="UniProtKB-KW"/>
</dbReference>
<feature type="binding site" evidence="10">
    <location>
        <begin position="235"/>
        <end position="243"/>
    </location>
    <ligand>
        <name>GTP</name>
        <dbReference type="ChEBI" id="CHEBI:37565"/>
    </ligand>
</feature>
<evidence type="ECO:0000313" key="14">
    <source>
        <dbReference type="Proteomes" id="UP000009080"/>
    </source>
</evidence>
<keyword evidence="14" id="KW-1185">Reference proteome</keyword>
<dbReference type="PANTHER" id="PTHR32120">
    <property type="entry name" value="SMALL RIBOSOMAL SUBUNIT BIOGENESIS GTPASE RSGA"/>
    <property type="match status" value="1"/>
</dbReference>
<comment type="similarity">
    <text evidence="10">Belongs to the TRAFAC class YlqF/YawG GTPase family. RsgA subfamily.</text>
</comment>
<reference evidence="13 14" key="1">
    <citation type="journal article" date="2009" name="PLoS ONE">
        <title>The complete genome of Teredinibacter turnerae T7901: an intracellular endosymbiont of marine wood-boring bivalves (shipworms).</title>
        <authorList>
            <person name="Yang J.C."/>
            <person name="Madupu R."/>
            <person name="Durkin A.S."/>
            <person name="Ekborg N.A."/>
            <person name="Pedamallu C.S."/>
            <person name="Hostetler J.B."/>
            <person name="Radune D."/>
            <person name="Toms B.S."/>
            <person name="Henrissat B."/>
            <person name="Coutinho P.M."/>
            <person name="Schwarz S."/>
            <person name="Field L."/>
            <person name="Trindade-Silva A.E."/>
            <person name="Soares C.A.G."/>
            <person name="Elshahawi S."/>
            <person name="Hanora A."/>
            <person name="Schmidt E.W."/>
            <person name="Haygood M.G."/>
            <person name="Posfai J."/>
            <person name="Benner J."/>
            <person name="Madinger C."/>
            <person name="Nove J."/>
            <person name="Anton B."/>
            <person name="Chaudhary K."/>
            <person name="Foster J."/>
            <person name="Holman A."/>
            <person name="Kumar S."/>
            <person name="Lessard P.A."/>
            <person name="Luyten Y.A."/>
            <person name="Slatko B."/>
            <person name="Wood N."/>
            <person name="Wu B."/>
            <person name="Teplitski M."/>
            <person name="Mougous J.D."/>
            <person name="Ward N."/>
            <person name="Eisen J.A."/>
            <person name="Badger J.H."/>
            <person name="Distel D.L."/>
        </authorList>
    </citation>
    <scope>NUCLEOTIDE SEQUENCE [LARGE SCALE GENOMIC DNA]</scope>
    <source>
        <strain evidence="14">ATCC 39867 / T7901</strain>
    </source>
</reference>
<dbReference type="InterPro" id="IPR030378">
    <property type="entry name" value="G_CP_dom"/>
</dbReference>
<evidence type="ECO:0000256" key="9">
    <source>
        <dbReference type="ARBA" id="ARBA00023134"/>
    </source>
</evidence>
<comment type="function">
    <text evidence="10">One of several proteins that assist in the late maturation steps of the functional core of the 30S ribosomal subunit. Helps release RbfA from mature subunits. May play a role in the assembly of ribosomal proteins into the subunit. Circularly permuted GTPase that catalyzes slow GTP hydrolysis, GTPase activity is stimulated by the 30S ribosomal subunit.</text>
</comment>
<dbReference type="InterPro" id="IPR004881">
    <property type="entry name" value="Ribosome_biogen_GTPase_RsgA"/>
</dbReference>
<feature type="binding site" evidence="10">
    <location>
        <begin position="183"/>
        <end position="186"/>
    </location>
    <ligand>
        <name>GTP</name>
        <dbReference type="ChEBI" id="CHEBI:37565"/>
    </ligand>
</feature>
<evidence type="ECO:0000256" key="5">
    <source>
        <dbReference type="ARBA" id="ARBA00022741"/>
    </source>
</evidence>
<feature type="domain" description="EngC GTPase" evidence="11">
    <location>
        <begin position="144"/>
        <end position="291"/>
    </location>
</feature>
<keyword evidence="3 10" id="KW-0479">Metal-binding</keyword>
<evidence type="ECO:0000313" key="13">
    <source>
        <dbReference type="EMBL" id="ACR11715.1"/>
    </source>
</evidence>